<dbReference type="EMBL" id="VCHE01000089">
    <property type="protein sequence ID" value="KAB2571921.1"/>
    <property type="molecule type" value="Genomic_DNA"/>
</dbReference>
<evidence type="ECO:0000313" key="4">
    <source>
        <dbReference type="Proteomes" id="UP000325902"/>
    </source>
</evidence>
<reference evidence="3 4" key="1">
    <citation type="journal article" date="2019" name="Sci. Rep.">
        <title>A multi-omics analysis of the grapevine pathogen Lasiodiplodia theobromae reveals that temperature affects the expression of virulence- and pathogenicity-related genes.</title>
        <authorList>
            <person name="Felix C."/>
            <person name="Meneses R."/>
            <person name="Goncalves M.F.M."/>
            <person name="Tilleman L."/>
            <person name="Duarte A.S."/>
            <person name="Jorrin-Novo J.V."/>
            <person name="Van de Peer Y."/>
            <person name="Deforce D."/>
            <person name="Van Nieuwerburgh F."/>
            <person name="Esteves A.C."/>
            <person name="Alves A."/>
        </authorList>
    </citation>
    <scope>NUCLEOTIDE SEQUENCE [LARGE SCALE GENOMIC DNA]</scope>
    <source>
        <strain evidence="3 4">LA-SOL3</strain>
    </source>
</reference>
<comment type="caution">
    <text evidence="3">The sequence shown here is derived from an EMBL/GenBank/DDBJ whole genome shotgun (WGS) entry which is preliminary data.</text>
</comment>
<feature type="signal peptide" evidence="1">
    <location>
        <begin position="1"/>
        <end position="19"/>
    </location>
</feature>
<dbReference type="OrthoDB" id="68575at2759"/>
<dbReference type="InterPro" id="IPR036188">
    <property type="entry name" value="FAD/NAD-bd_sf"/>
</dbReference>
<organism evidence="3 4">
    <name type="scientific">Lasiodiplodia theobromae</name>
    <dbReference type="NCBI Taxonomy" id="45133"/>
    <lineage>
        <taxon>Eukaryota</taxon>
        <taxon>Fungi</taxon>
        <taxon>Dikarya</taxon>
        <taxon>Ascomycota</taxon>
        <taxon>Pezizomycotina</taxon>
        <taxon>Dothideomycetes</taxon>
        <taxon>Dothideomycetes incertae sedis</taxon>
        <taxon>Botryosphaeriales</taxon>
        <taxon>Botryosphaeriaceae</taxon>
        <taxon>Lasiodiplodia</taxon>
    </lineage>
</organism>
<dbReference type="Gene3D" id="1.10.405.20">
    <property type="match status" value="1"/>
</dbReference>
<keyword evidence="4" id="KW-1185">Reference proteome</keyword>
<evidence type="ECO:0000256" key="1">
    <source>
        <dbReference type="SAM" id="SignalP"/>
    </source>
</evidence>
<dbReference type="InterPro" id="IPR002937">
    <property type="entry name" value="Amino_oxidase"/>
</dbReference>
<dbReference type="Proteomes" id="UP000325902">
    <property type="component" value="Unassembled WGS sequence"/>
</dbReference>
<proteinExistence type="predicted"/>
<keyword evidence="1" id="KW-0732">Signal</keyword>
<dbReference type="Pfam" id="PF01593">
    <property type="entry name" value="Amino_oxidase"/>
    <property type="match status" value="1"/>
</dbReference>
<sequence>MHFNISKFILCLWVGFAYALSSRQEQADQNTAVEVITRDVAIIGGGSTGTFAAIKLRDENRTVSIIEHKGRLGGQTETYTDPVTGTPIDYGVAFFHDLDIVHEYFNRFGVPLTYIPLSASTGGTTEYFDFTTGVRTNYSRSDSAAALEAYAAQLAKYPYLEEGFDLPDDVPEDLLLPFGEFASKYGIGDIVFSIFQVEQGYGDFLQLPTIYAMKLYGLSLVQELQAGNGVLGTLRGNNSEIYGLAEAELGSDVHLHSTVLNASRDVSSPTGHSTEILIQTPTGQKLIQAKKLLITIPPTLANLEPFDIDANERALFSQFHYDYFWTGLLNQTGIPVNVSVSNVDPSRQFWLPAMPAVYAFSVTHVPGLIDWKYSAPTNLSVDSVKRETIAALDRIRDGGQLNFTTSPDVEPSFVAFADHSPYAMRVDPEAIKTGFYQMLYDLQGYNNVFWTGAAWHTHDSGLLWRFTDKIVNQLLETL</sequence>
<dbReference type="Gene3D" id="3.30.70.1990">
    <property type="match status" value="1"/>
</dbReference>
<dbReference type="AlphaFoldDB" id="A0A5N5D2Y7"/>
<feature type="domain" description="Amine oxidase" evidence="2">
    <location>
        <begin position="52"/>
        <end position="307"/>
    </location>
</feature>
<gene>
    <name evidence="3" type="primary">cpaO_0</name>
    <name evidence="3" type="ORF">DBV05_g9415</name>
</gene>
<dbReference type="SUPFAM" id="SSF51905">
    <property type="entry name" value="FAD/NAD(P)-binding domain"/>
    <property type="match status" value="1"/>
</dbReference>
<evidence type="ECO:0000313" key="3">
    <source>
        <dbReference type="EMBL" id="KAB2571921.1"/>
    </source>
</evidence>
<evidence type="ECO:0000259" key="2">
    <source>
        <dbReference type="Pfam" id="PF01593"/>
    </source>
</evidence>
<feature type="chain" id="PRO_5024787822" evidence="1">
    <location>
        <begin position="20"/>
        <end position="478"/>
    </location>
</feature>
<name>A0A5N5D2Y7_9PEZI</name>
<dbReference type="Gene3D" id="3.50.50.60">
    <property type="entry name" value="FAD/NAD(P)-binding domain"/>
    <property type="match status" value="1"/>
</dbReference>
<accession>A0A5N5D2Y7</accession>
<dbReference type="GO" id="GO:0016491">
    <property type="term" value="F:oxidoreductase activity"/>
    <property type="evidence" value="ECO:0007669"/>
    <property type="project" value="InterPro"/>
</dbReference>
<protein>
    <submittedName>
        <fullName evidence="3">Beta-cyclopiazonate dehydrogenase</fullName>
    </submittedName>
</protein>